<proteinExistence type="predicted"/>
<feature type="chain" id="PRO_5043702915" evidence="3">
    <location>
        <begin position="26"/>
        <end position="447"/>
    </location>
</feature>
<reference evidence="4 5" key="1">
    <citation type="submission" date="2019-01" db="EMBL/GenBank/DDBJ databases">
        <title>Draft genome sequences of three monokaryotic isolates of the white-rot basidiomycete fungus Dichomitus squalens.</title>
        <authorList>
            <consortium name="DOE Joint Genome Institute"/>
            <person name="Lopez S.C."/>
            <person name="Andreopoulos B."/>
            <person name="Pangilinan J."/>
            <person name="Lipzen A."/>
            <person name="Riley R."/>
            <person name="Ahrendt S."/>
            <person name="Ng V."/>
            <person name="Barry K."/>
            <person name="Daum C."/>
            <person name="Grigoriev I.V."/>
            <person name="Hilden K.S."/>
            <person name="Makela M.R."/>
            <person name="de Vries R.P."/>
        </authorList>
    </citation>
    <scope>NUCLEOTIDE SEQUENCE [LARGE SCALE GENOMIC DNA]</scope>
    <source>
        <strain evidence="4 5">CBS 464.89</strain>
    </source>
</reference>
<gene>
    <name evidence="4" type="ORF">BD310DRAFT_907216</name>
</gene>
<evidence type="ECO:0000256" key="1">
    <source>
        <dbReference type="SAM" id="MobiDB-lite"/>
    </source>
</evidence>
<dbReference type="EMBL" id="ML145138">
    <property type="protein sequence ID" value="TBU57369.1"/>
    <property type="molecule type" value="Genomic_DNA"/>
</dbReference>
<accession>A0A4Q9NWN6</accession>
<keyword evidence="2" id="KW-0472">Membrane</keyword>
<keyword evidence="5" id="KW-1185">Reference proteome</keyword>
<evidence type="ECO:0000256" key="2">
    <source>
        <dbReference type="SAM" id="Phobius"/>
    </source>
</evidence>
<feature type="signal peptide" evidence="3">
    <location>
        <begin position="1"/>
        <end position="25"/>
    </location>
</feature>
<keyword evidence="2" id="KW-1133">Transmembrane helix</keyword>
<keyword evidence="2" id="KW-0812">Transmembrane</keyword>
<feature type="region of interest" description="Disordered" evidence="1">
    <location>
        <begin position="182"/>
        <end position="238"/>
    </location>
</feature>
<feature type="compositionally biased region" description="Low complexity" evidence="1">
    <location>
        <begin position="186"/>
        <end position="238"/>
    </location>
</feature>
<feature type="region of interest" description="Disordered" evidence="1">
    <location>
        <begin position="345"/>
        <end position="447"/>
    </location>
</feature>
<keyword evidence="3" id="KW-0732">Signal</keyword>
<name>A0A4Q9NWN6_9APHY</name>
<evidence type="ECO:0000313" key="5">
    <source>
        <dbReference type="Proteomes" id="UP000292082"/>
    </source>
</evidence>
<sequence length="447" mass="46266">MVWWTAFTLGTASLIPTLWVQFANAGNTTCASSQLDWYTSVVGESPCVTYQRLRQICNNDYQVPTFRTNTPGDQCDDQVASCCCNTVAFQLSMLCMNCQYDTQPGDQIGIDAGVGAYTLYRQTCGAGTNHSLPDDIQSAVCNLNIRLDNYLYGGWDDGSCVWTKENADRDHAANNNNTFTHCANQISPSSTPTSTSSSSSSAAPATTTISSQSTSTSSSGAPAQTGADNNASGSHSSHNNIGPIVGGVLGGIGAVAAVVGALVFWRIRRDPSGATPATPDPHYSYGYQDNPPMGSATPFAASIGAMSPGSEAFASGGTVVGEPYPGFGAGSAIWSQVSHSIIPPSTLSPDESLRHDDAGPIAELSRSPSGRLPPAYRSWEQATGTGSNCGSASVPGTGSAGGSAYSETQPFGVLSPTGSSSVASPSPQEFDPHVPLVPLRRSSIAKE</sequence>
<evidence type="ECO:0000256" key="3">
    <source>
        <dbReference type="SAM" id="SignalP"/>
    </source>
</evidence>
<evidence type="ECO:0000313" key="4">
    <source>
        <dbReference type="EMBL" id="TBU57369.1"/>
    </source>
</evidence>
<organism evidence="4 5">
    <name type="scientific">Dichomitus squalens</name>
    <dbReference type="NCBI Taxonomy" id="114155"/>
    <lineage>
        <taxon>Eukaryota</taxon>
        <taxon>Fungi</taxon>
        <taxon>Dikarya</taxon>
        <taxon>Basidiomycota</taxon>
        <taxon>Agaricomycotina</taxon>
        <taxon>Agaricomycetes</taxon>
        <taxon>Polyporales</taxon>
        <taxon>Polyporaceae</taxon>
        <taxon>Dichomitus</taxon>
    </lineage>
</organism>
<feature type="transmembrane region" description="Helical" evidence="2">
    <location>
        <begin position="244"/>
        <end position="265"/>
    </location>
</feature>
<feature type="compositionally biased region" description="Low complexity" evidence="1">
    <location>
        <begin position="415"/>
        <end position="427"/>
    </location>
</feature>
<dbReference type="Proteomes" id="UP000292082">
    <property type="component" value="Unassembled WGS sequence"/>
</dbReference>
<feature type="compositionally biased region" description="Polar residues" evidence="1">
    <location>
        <begin position="380"/>
        <end position="396"/>
    </location>
</feature>
<protein>
    <submittedName>
        <fullName evidence="4">Uncharacterized protein</fullName>
    </submittedName>
</protein>
<dbReference type="AlphaFoldDB" id="A0A4Q9NWN6"/>